<gene>
    <name evidence="2" type="ORF">MTTB_09490</name>
</gene>
<accession>A0ABM7YE79</accession>
<keyword evidence="1" id="KW-0472">Membrane</keyword>
<feature type="transmembrane region" description="Helical" evidence="1">
    <location>
        <begin position="122"/>
        <end position="142"/>
    </location>
</feature>
<reference evidence="2 3" key="1">
    <citation type="submission" date="2022-04" db="EMBL/GenBank/DDBJ databases">
        <title>Complete genome of Methanothermobacter tenebrarum strain RMAS.</title>
        <authorList>
            <person name="Nakamura K."/>
            <person name="Oshima K."/>
            <person name="Hattori M."/>
            <person name="Kamagata Y."/>
            <person name="Takamizawa K."/>
        </authorList>
    </citation>
    <scope>NUCLEOTIDE SEQUENCE [LARGE SCALE GENOMIC DNA]</scope>
    <source>
        <strain evidence="2 3">RMAS</strain>
    </source>
</reference>
<organism evidence="2 3">
    <name type="scientific">Methanothermobacter tenebrarum</name>
    <dbReference type="NCBI Taxonomy" id="680118"/>
    <lineage>
        <taxon>Archaea</taxon>
        <taxon>Methanobacteriati</taxon>
        <taxon>Methanobacteriota</taxon>
        <taxon>Methanomada group</taxon>
        <taxon>Methanobacteria</taxon>
        <taxon>Methanobacteriales</taxon>
        <taxon>Methanobacteriaceae</taxon>
        <taxon>Methanothermobacter</taxon>
    </lineage>
</organism>
<keyword evidence="1" id="KW-0812">Transmembrane</keyword>
<evidence type="ECO:0000256" key="1">
    <source>
        <dbReference type="SAM" id="Phobius"/>
    </source>
</evidence>
<dbReference type="EMBL" id="AP025698">
    <property type="protein sequence ID" value="BDH79570.1"/>
    <property type="molecule type" value="Genomic_DNA"/>
</dbReference>
<keyword evidence="1" id="KW-1133">Transmembrane helix</keyword>
<name>A0ABM7YE79_9EURY</name>
<feature type="transmembrane region" description="Helical" evidence="1">
    <location>
        <begin position="66"/>
        <end position="86"/>
    </location>
</feature>
<feature type="transmembrane region" description="Helical" evidence="1">
    <location>
        <begin position="193"/>
        <end position="211"/>
    </location>
</feature>
<evidence type="ECO:0000313" key="3">
    <source>
        <dbReference type="Proteomes" id="UP000831817"/>
    </source>
</evidence>
<dbReference type="RefSeq" id="WP_248563916.1">
    <property type="nucleotide sequence ID" value="NZ_AP025698.1"/>
</dbReference>
<protein>
    <recommendedName>
        <fullName evidence="4">ZIP family zinc transporter</fullName>
    </recommendedName>
</protein>
<keyword evidence="3" id="KW-1185">Reference proteome</keyword>
<dbReference type="Proteomes" id="UP000831817">
    <property type="component" value="Chromosome"/>
</dbReference>
<evidence type="ECO:0000313" key="2">
    <source>
        <dbReference type="EMBL" id="BDH79570.1"/>
    </source>
</evidence>
<dbReference type="GeneID" id="71965467"/>
<proteinExistence type="predicted"/>
<feature type="transmembrane region" description="Helical" evidence="1">
    <location>
        <begin position="223"/>
        <end position="240"/>
    </location>
</feature>
<feature type="transmembrane region" description="Helical" evidence="1">
    <location>
        <begin position="6"/>
        <end position="27"/>
    </location>
</feature>
<sequence>MLWLLAGLWGFVTGSALLIGALCGYYLRMPGRLIASIMAFGAGVLISAIAFELVDEAYNLGGFPHVTIGFIIGAVIFTGVNVYLARKGGKHRKRSGKHMLECDGLAIAVGSIIDGIPESVALGLTMIEGGVVSMATLIAIFLSNVPEGLSSSVGMKKAGWRAVSIFGLWISVAFCTAIASFAGYTLFNNLPRGVIATSMAFAAGAILAMVVDTMIPEAFSETHDLAGLITVLGFMVSFVLSNL</sequence>
<feature type="transmembrane region" description="Helical" evidence="1">
    <location>
        <begin position="163"/>
        <end position="187"/>
    </location>
</feature>
<evidence type="ECO:0008006" key="4">
    <source>
        <dbReference type="Google" id="ProtNLM"/>
    </source>
</evidence>
<feature type="transmembrane region" description="Helical" evidence="1">
    <location>
        <begin position="34"/>
        <end position="54"/>
    </location>
</feature>